<dbReference type="AlphaFoldDB" id="A0A0C3FT46"/>
<dbReference type="HOGENOM" id="CLU_2264724_0_0_1"/>
<dbReference type="InParanoid" id="A0A0C3FT46"/>
<evidence type="ECO:0000313" key="1">
    <source>
        <dbReference type="EMBL" id="KIM87385.1"/>
    </source>
</evidence>
<proteinExistence type="predicted"/>
<organism evidence="1 2">
    <name type="scientific">Piloderma croceum (strain F 1598)</name>
    <dbReference type="NCBI Taxonomy" id="765440"/>
    <lineage>
        <taxon>Eukaryota</taxon>
        <taxon>Fungi</taxon>
        <taxon>Dikarya</taxon>
        <taxon>Basidiomycota</taxon>
        <taxon>Agaricomycotina</taxon>
        <taxon>Agaricomycetes</taxon>
        <taxon>Agaricomycetidae</taxon>
        <taxon>Atheliales</taxon>
        <taxon>Atheliaceae</taxon>
        <taxon>Piloderma</taxon>
    </lineage>
</organism>
<accession>A0A0C3FT46</accession>
<reference evidence="1 2" key="1">
    <citation type="submission" date="2014-04" db="EMBL/GenBank/DDBJ databases">
        <authorList>
            <consortium name="DOE Joint Genome Institute"/>
            <person name="Kuo A."/>
            <person name="Tarkka M."/>
            <person name="Buscot F."/>
            <person name="Kohler A."/>
            <person name="Nagy L.G."/>
            <person name="Floudas D."/>
            <person name="Copeland A."/>
            <person name="Barry K.W."/>
            <person name="Cichocki N."/>
            <person name="Veneault-Fourrey C."/>
            <person name="LaButti K."/>
            <person name="Lindquist E.A."/>
            <person name="Lipzen A."/>
            <person name="Lundell T."/>
            <person name="Morin E."/>
            <person name="Murat C."/>
            <person name="Sun H."/>
            <person name="Tunlid A."/>
            <person name="Henrissat B."/>
            <person name="Grigoriev I.V."/>
            <person name="Hibbett D.S."/>
            <person name="Martin F."/>
            <person name="Nordberg H.P."/>
            <person name="Cantor M.N."/>
            <person name="Hua S.X."/>
        </authorList>
    </citation>
    <scope>NUCLEOTIDE SEQUENCE [LARGE SCALE GENOMIC DNA]</scope>
    <source>
        <strain evidence="1 2">F 1598</strain>
    </source>
</reference>
<name>A0A0C3FT46_PILCF</name>
<sequence>MGMLENIASAYQAALGQWKARNICYPRDSGCIDNSLSPRPRDPRKSIWIWLPILGTNMYPDSSSRRRAILKMHTSTSAGREYMGAIEFLSSAIFDCSSLDCAS</sequence>
<reference evidence="2" key="2">
    <citation type="submission" date="2015-01" db="EMBL/GenBank/DDBJ databases">
        <title>Evolutionary Origins and Diversification of the Mycorrhizal Mutualists.</title>
        <authorList>
            <consortium name="DOE Joint Genome Institute"/>
            <consortium name="Mycorrhizal Genomics Consortium"/>
            <person name="Kohler A."/>
            <person name="Kuo A."/>
            <person name="Nagy L.G."/>
            <person name="Floudas D."/>
            <person name="Copeland A."/>
            <person name="Barry K.W."/>
            <person name="Cichocki N."/>
            <person name="Veneault-Fourrey C."/>
            <person name="LaButti K."/>
            <person name="Lindquist E.A."/>
            <person name="Lipzen A."/>
            <person name="Lundell T."/>
            <person name="Morin E."/>
            <person name="Murat C."/>
            <person name="Riley R."/>
            <person name="Ohm R."/>
            <person name="Sun H."/>
            <person name="Tunlid A."/>
            <person name="Henrissat B."/>
            <person name="Grigoriev I.V."/>
            <person name="Hibbett D.S."/>
            <person name="Martin F."/>
        </authorList>
    </citation>
    <scope>NUCLEOTIDE SEQUENCE [LARGE SCALE GENOMIC DNA]</scope>
    <source>
        <strain evidence="2">F 1598</strain>
    </source>
</reference>
<gene>
    <name evidence="1" type="ORF">PILCRDRAFT_274768</name>
</gene>
<evidence type="ECO:0000313" key="2">
    <source>
        <dbReference type="Proteomes" id="UP000054166"/>
    </source>
</evidence>
<keyword evidence="2" id="KW-1185">Reference proteome</keyword>
<dbReference type="Proteomes" id="UP000054166">
    <property type="component" value="Unassembled WGS sequence"/>
</dbReference>
<protein>
    <submittedName>
        <fullName evidence="1">Uncharacterized protein</fullName>
    </submittedName>
</protein>
<dbReference type="EMBL" id="KN832979">
    <property type="protein sequence ID" value="KIM87385.1"/>
    <property type="molecule type" value="Genomic_DNA"/>
</dbReference>